<evidence type="ECO:0000256" key="2">
    <source>
        <dbReference type="ARBA" id="ARBA00022729"/>
    </source>
</evidence>
<dbReference type="InterPro" id="IPR052574">
    <property type="entry name" value="CDIRP"/>
</dbReference>
<accession>A0A7K1GE06</accession>
<organism evidence="6 7">
    <name type="scientific">Winogradskyella ouciana</name>
    <dbReference type="NCBI Taxonomy" id="2608631"/>
    <lineage>
        <taxon>Bacteria</taxon>
        <taxon>Pseudomonadati</taxon>
        <taxon>Bacteroidota</taxon>
        <taxon>Flavobacteriia</taxon>
        <taxon>Flavobacteriales</taxon>
        <taxon>Flavobacteriaceae</taxon>
        <taxon>Winogradskyella</taxon>
    </lineage>
</organism>
<comment type="caution">
    <text evidence="6">The sequence shown here is derived from an EMBL/GenBank/DDBJ whole genome shotgun (WGS) entry which is preliminary data.</text>
</comment>
<evidence type="ECO:0000256" key="3">
    <source>
        <dbReference type="ARBA" id="ARBA00022737"/>
    </source>
</evidence>
<keyword evidence="2 4" id="KW-0732">Signal</keyword>
<dbReference type="Proteomes" id="UP000447545">
    <property type="component" value="Unassembled WGS sequence"/>
</dbReference>
<evidence type="ECO:0000313" key="7">
    <source>
        <dbReference type="Proteomes" id="UP000447545"/>
    </source>
</evidence>
<feature type="domain" description="Secretion system C-terminal sorting" evidence="5">
    <location>
        <begin position="1808"/>
        <end position="1880"/>
    </location>
</feature>
<protein>
    <submittedName>
        <fullName evidence="6">T9SS type A sorting domain-containing protein</fullName>
    </submittedName>
</protein>
<keyword evidence="3" id="KW-0677">Repeat</keyword>
<dbReference type="GO" id="GO:0035591">
    <property type="term" value="F:signaling adaptor activity"/>
    <property type="evidence" value="ECO:0007669"/>
    <property type="project" value="TreeGrafter"/>
</dbReference>
<dbReference type="EMBL" id="WJYA01000006">
    <property type="protein sequence ID" value="MTE27331.1"/>
    <property type="molecule type" value="Genomic_DNA"/>
</dbReference>
<proteinExistence type="predicted"/>
<evidence type="ECO:0000256" key="1">
    <source>
        <dbReference type="ARBA" id="ARBA00022614"/>
    </source>
</evidence>
<evidence type="ECO:0000313" key="6">
    <source>
        <dbReference type="EMBL" id="MTE27331.1"/>
    </source>
</evidence>
<dbReference type="InterPro" id="IPR032675">
    <property type="entry name" value="LRR_dom_sf"/>
</dbReference>
<reference evidence="6 7" key="1">
    <citation type="submission" date="2019-11" db="EMBL/GenBank/DDBJ databases">
        <title>Winogradskyella ouciana sp. nov., isolated from the hadal seawater of the Mariana Trench.</title>
        <authorList>
            <person name="Liu R."/>
        </authorList>
    </citation>
    <scope>NUCLEOTIDE SEQUENCE [LARGE SCALE GENOMIC DNA]</scope>
    <source>
        <strain evidence="6 7">ZXX205</strain>
    </source>
</reference>
<dbReference type="NCBIfam" id="TIGR04183">
    <property type="entry name" value="Por_Secre_tail"/>
    <property type="match status" value="1"/>
</dbReference>
<dbReference type="SMART" id="SM00365">
    <property type="entry name" value="LRR_SD22"/>
    <property type="match status" value="10"/>
</dbReference>
<feature type="signal peptide" evidence="4">
    <location>
        <begin position="1"/>
        <end position="21"/>
    </location>
</feature>
<dbReference type="Pfam" id="PF18962">
    <property type="entry name" value="Por_Secre_tail"/>
    <property type="match status" value="1"/>
</dbReference>
<dbReference type="SUPFAM" id="SSF52058">
    <property type="entry name" value="L domain-like"/>
    <property type="match status" value="6"/>
</dbReference>
<feature type="chain" id="PRO_5029585857" evidence="4">
    <location>
        <begin position="22"/>
        <end position="1882"/>
    </location>
</feature>
<dbReference type="RefSeq" id="WP_155089356.1">
    <property type="nucleotide sequence ID" value="NZ_WJYA01000006.1"/>
</dbReference>
<keyword evidence="7" id="KW-1185">Reference proteome</keyword>
<evidence type="ECO:0000259" key="5">
    <source>
        <dbReference type="Pfam" id="PF18962"/>
    </source>
</evidence>
<dbReference type="PROSITE" id="PS51450">
    <property type="entry name" value="LRR"/>
    <property type="match status" value="3"/>
</dbReference>
<dbReference type="Gene3D" id="3.80.10.10">
    <property type="entry name" value="Ribonuclease Inhibitor"/>
    <property type="match status" value="7"/>
</dbReference>
<dbReference type="InterPro" id="IPR026444">
    <property type="entry name" value="Secre_tail"/>
</dbReference>
<sequence>MKNYILWPFILTLFCSNILLSQTTAIPDFVFEDYLETHNEDGEIVSVGDSASLGDGIANNGLVFTDRIDAIVSLNIDGIGVSDLAGIEDFLALETLICSNNDLAAVDISNNTSLVSFLCGSNFLSNIDVSNNLNLESLNCSDNQIESLDVSNNSALKSLTASNNQLQNIDVSNNIELTILSVSNNRIVGELVVSNNANLEGLFCSSNQISVLNLTTNTLLRNLDVSDNGLTSLDLSTINSVVCPDPQTDPVTVCQGTSTINVSRNQLTSLIVANDFNNLISIFDASENPDLFCIQIDSGFTPNSWIKDDWAYYSDTTCVDIYTYVPDDNFEQALINLGYDDILDNLVLTANIDTILDLNISNASISNLIGIEDFTALEVLDVSNNNLASADLSSNLVLQELYATNNNLTGLDLNSNTALVTVDCSGNNLDDLDVSANSNLTTLNCSNNTLISLDVSNNLMLTDLDCSMNQIEFLDITNNSVLTGLACNNNNLFALNLNNGNNTAITAFDATNNANLFCIEVDDVAFANGAAGWQKDAIASYDLNCGTYIPDDNFEQALIDQGIDSDGTLNNFVPTADINTLIALDVSSLDIADLTGIQDFVALQDLNVSNNMLISLDLGNNTALEILDCSINQIESLDLTANASLTSVLCNYNALQTLNIENGNNASLTVFNTTDNPNLFCINVDDAIVGTIPGSWQKDTFTAYNGDCANNRFTAIPDAIFEQALIDLGYDDIIDAQVLTANIEHVQNLNVSDQSISDLTGIRDFKSLIEIDCSGNFLEALDVSDMIYLERLNCSSNYLLTNDINNTNGLLNTTGTISLTELYCAGNNLADLDTSLNTNLEVLDCADNNLDVLNVSGNTMLKELNCSNNNLTALNVSNNAVLEGLNCNSNALNNLTTSTVSNNTLVSLSCVSNNLPSLLVNNYVALTTLNCGSNELTQLNITNNSALELLSITNNQISTINLTNNVSLVEAQLSQNSLTELDVNANAQLEYLSCSFNELTELNLAANTVLQSLSCASNQLTNLDLSSSINLIEANFNSNSIANLTLSTNLSLLKKLDASNNLIEGDIDLTTMAISACVYDVNQTEFCPESITINLSNNLFDFVNIQNGINSDIANFNVSSNPNLECVQVDDVDNVPVNWIKDETTAYNIDCNFGETYVPDDNFEQALINLGYDSGPLNDYVLTVNIEALTDLDISGNNIANLTGIEDFLALENLNCSNNTITELDLSSNINLLNIDCSGNQLTGLDVTSNISLTTINCSANVISTIDLSNNINLSVLDISNNTFTSFLPSDVLSLQVFNCENNEIVELDFQQNQSLTSISCQSNFLDTLNIRNGQNAILTDLNAQINPDLTCVETDTGAVPSGATWLVDATAQFAIECFFGETYVPDDNFEQALIDFGYDSGPLDDYVFTENIEDIGFLDVSGRDITDLTGIEGFISLTNLNFEDNNVAVLDISTNVLLTNLDASNNIFSDLNVSNQPDLIDLDVSGNNLTELNLDNNLNLVDINVSSNMLTSLNVGLFSNLEELNCASNQLSSIDVSQNPNLTLLFCQSNILIGDQLNLQNGNNENLELFNATNNPDLGCILVDDPVAVINNTDGLYDNWFKDETSSYQAICEDADNDGVPNVDDLCPGTEFGATVDLFGCAVIDLPIDNFTISITGETCLNSNNGKISIEALEVYTYTATLVGEGFNESYNFFDDVDIFNLLAGTYEICITIAEWPDYESCYTIVITEPNPLEVFASRMASGDKVALDMYGNTSFNVEFNGEIFTTHNANLELQLQQGENILKVTTDLECQGSFEKRIFFGNHFLVYPNPFENQFYVFNGLENDDISVEIYSTFGQLVLSKNLKNNGTEMKVDTNQLTSGLYVVKVKSKSNTSSCKIIKK</sequence>
<dbReference type="PANTHER" id="PTHR47566:SF1">
    <property type="entry name" value="PROTEIN NUD1"/>
    <property type="match status" value="1"/>
</dbReference>
<name>A0A7K1GE06_9FLAO</name>
<keyword evidence="1" id="KW-0433">Leucine-rich repeat</keyword>
<dbReference type="InterPro" id="IPR001611">
    <property type="entry name" value="Leu-rich_rpt"/>
</dbReference>
<gene>
    <name evidence="6" type="ORF">F1003_10365</name>
</gene>
<evidence type="ECO:0000256" key="4">
    <source>
        <dbReference type="SAM" id="SignalP"/>
    </source>
</evidence>
<dbReference type="PANTHER" id="PTHR47566">
    <property type="match status" value="1"/>
</dbReference>